<dbReference type="SUPFAM" id="SSF48264">
    <property type="entry name" value="Cytochrome P450"/>
    <property type="match status" value="1"/>
</dbReference>
<dbReference type="InterPro" id="IPR036396">
    <property type="entry name" value="Cyt_P450_sf"/>
</dbReference>
<reference evidence="6 7" key="1">
    <citation type="submission" date="2024-08" db="EMBL/GenBank/DDBJ databases">
        <title>Insights into the chromosomal genome structure of Flemingia macrophylla.</title>
        <authorList>
            <person name="Ding Y."/>
            <person name="Zhao Y."/>
            <person name="Bi W."/>
            <person name="Wu M."/>
            <person name="Zhao G."/>
            <person name="Gong Y."/>
            <person name="Li W."/>
            <person name="Zhang P."/>
        </authorList>
    </citation>
    <scope>NUCLEOTIDE SEQUENCE [LARGE SCALE GENOMIC DNA]</scope>
    <source>
        <strain evidence="6">DYQJB</strain>
        <tissue evidence="6">Leaf</tissue>
    </source>
</reference>
<dbReference type="AlphaFoldDB" id="A0ABD1LF09"/>
<keyword evidence="7" id="KW-1185">Reference proteome</keyword>
<protein>
    <recommendedName>
        <fullName evidence="8">Cytochrome P450</fullName>
    </recommendedName>
</protein>
<evidence type="ECO:0000256" key="2">
    <source>
        <dbReference type="ARBA" id="ARBA00022723"/>
    </source>
</evidence>
<evidence type="ECO:0008006" key="8">
    <source>
        <dbReference type="Google" id="ProtNLM"/>
    </source>
</evidence>
<sequence>MDLCCRGGVEGVPFSWRVGGCNFVTWVTMRAVAGKVSKSYYYVLKPLPRPRIVWQHNTLSVKYDSFLLLRHSDPSALISKALIRHKKIQKASSRTTFFPHNRKPPQTQTTPPPHQNDVVLANRPHFLPGKYIGYNNTTVGLSNYGDHWRNLRRIIAIEVLSSHRLNCFSHGSCESWLRTRTMALPKWNLNQGVIRRMVSGKRYYVKDCDVSDLEEAKKFREIIKEIVALGGANNPGDFLAILRWFDFGGLEKRLKRISKRTMRFYKDSSTNIVMGSTVLIL</sequence>
<accession>A0ABD1LF09</accession>
<evidence type="ECO:0000256" key="3">
    <source>
        <dbReference type="ARBA" id="ARBA00023002"/>
    </source>
</evidence>
<keyword evidence="1" id="KW-0349">Heme</keyword>
<keyword evidence="4" id="KW-0408">Iron</keyword>
<keyword evidence="2" id="KW-0479">Metal-binding</keyword>
<dbReference type="EMBL" id="JBGMDY010000009">
    <property type="protein sequence ID" value="KAL2322120.1"/>
    <property type="molecule type" value="Genomic_DNA"/>
</dbReference>
<dbReference type="GO" id="GO:0004497">
    <property type="term" value="F:monooxygenase activity"/>
    <property type="evidence" value="ECO:0007669"/>
    <property type="project" value="UniProtKB-KW"/>
</dbReference>
<evidence type="ECO:0000256" key="1">
    <source>
        <dbReference type="ARBA" id="ARBA00022617"/>
    </source>
</evidence>
<dbReference type="PANTHER" id="PTHR47947:SF24">
    <property type="entry name" value="ISOFLAVONE 2'-HYDROXYLASE-LIKE"/>
    <property type="match status" value="1"/>
</dbReference>
<evidence type="ECO:0000256" key="4">
    <source>
        <dbReference type="ARBA" id="ARBA00023004"/>
    </source>
</evidence>
<organism evidence="6 7">
    <name type="scientific">Flemingia macrophylla</name>
    <dbReference type="NCBI Taxonomy" id="520843"/>
    <lineage>
        <taxon>Eukaryota</taxon>
        <taxon>Viridiplantae</taxon>
        <taxon>Streptophyta</taxon>
        <taxon>Embryophyta</taxon>
        <taxon>Tracheophyta</taxon>
        <taxon>Spermatophyta</taxon>
        <taxon>Magnoliopsida</taxon>
        <taxon>eudicotyledons</taxon>
        <taxon>Gunneridae</taxon>
        <taxon>Pentapetalae</taxon>
        <taxon>rosids</taxon>
        <taxon>fabids</taxon>
        <taxon>Fabales</taxon>
        <taxon>Fabaceae</taxon>
        <taxon>Papilionoideae</taxon>
        <taxon>50 kb inversion clade</taxon>
        <taxon>NPAAA clade</taxon>
        <taxon>indigoferoid/millettioid clade</taxon>
        <taxon>Phaseoleae</taxon>
        <taxon>Flemingia</taxon>
    </lineage>
</organism>
<evidence type="ECO:0000256" key="5">
    <source>
        <dbReference type="ARBA" id="ARBA00023033"/>
    </source>
</evidence>
<comment type="caution">
    <text evidence="6">The sequence shown here is derived from an EMBL/GenBank/DDBJ whole genome shotgun (WGS) entry which is preliminary data.</text>
</comment>
<dbReference type="PANTHER" id="PTHR47947">
    <property type="entry name" value="CYTOCHROME P450 82C3-RELATED"/>
    <property type="match status" value="1"/>
</dbReference>
<name>A0ABD1LF09_9FABA</name>
<dbReference type="Proteomes" id="UP001603857">
    <property type="component" value="Unassembled WGS sequence"/>
</dbReference>
<keyword evidence="5" id="KW-0503">Monooxygenase</keyword>
<dbReference type="InterPro" id="IPR050651">
    <property type="entry name" value="Plant_Cytochrome_P450_Monoox"/>
</dbReference>
<evidence type="ECO:0000313" key="6">
    <source>
        <dbReference type="EMBL" id="KAL2322120.1"/>
    </source>
</evidence>
<dbReference type="GO" id="GO:0046872">
    <property type="term" value="F:metal ion binding"/>
    <property type="evidence" value="ECO:0007669"/>
    <property type="project" value="UniProtKB-KW"/>
</dbReference>
<keyword evidence="3" id="KW-0560">Oxidoreductase</keyword>
<dbReference type="Gene3D" id="1.10.630.10">
    <property type="entry name" value="Cytochrome P450"/>
    <property type="match status" value="1"/>
</dbReference>
<evidence type="ECO:0000313" key="7">
    <source>
        <dbReference type="Proteomes" id="UP001603857"/>
    </source>
</evidence>
<proteinExistence type="predicted"/>
<gene>
    <name evidence="6" type="ORF">Fmac_026499</name>
</gene>